<evidence type="ECO:0000313" key="1">
    <source>
        <dbReference type="EMBL" id="MDR6225706.1"/>
    </source>
</evidence>
<dbReference type="Pfam" id="PF13688">
    <property type="entry name" value="Reprolysin_5"/>
    <property type="match status" value="1"/>
</dbReference>
<accession>A0ABU1ILP8</accession>
<dbReference type="SUPFAM" id="SSF55486">
    <property type="entry name" value="Metalloproteases ('zincins'), catalytic domain"/>
    <property type="match status" value="1"/>
</dbReference>
<sequence>MKNRLWLCVVVTISLLISSNIGISTAYASGQSDGSIAQSLLGFFERLFQDRSEEHTEEKVSPISKNEDMIADPLPEGAEIGKRTLEEEPTIERSSIAKVHDKNGNVIGRHTLEKNIGEGQNASIEPQSPGSHVLTAIIAVDEEYRSAYPDWQDQTAKIVEQADQAFNRDHDIDIQVKGFMEWDSNGGNGEQLLNDLTSQSGQYHGSYDFVIGFTKDPRFNYGGIAWLGPQNGTGVSITADMNADAIWRVLQHELSHNFGLPHDEHGPNGPKCIMNYYYTTKIDYWDQEHNELIQKNKSWYGNKNNGE</sequence>
<keyword evidence="2" id="KW-1185">Reference proteome</keyword>
<proteinExistence type="predicted"/>
<comment type="caution">
    <text evidence="1">The sequence shown here is derived from an EMBL/GenBank/DDBJ whole genome shotgun (WGS) entry which is preliminary data.</text>
</comment>
<dbReference type="InterPro" id="IPR024079">
    <property type="entry name" value="MetalloPept_cat_dom_sf"/>
</dbReference>
<protein>
    <submittedName>
        <fullName evidence="1">Uncharacterized protein</fullName>
    </submittedName>
</protein>
<evidence type="ECO:0000313" key="2">
    <source>
        <dbReference type="Proteomes" id="UP001185012"/>
    </source>
</evidence>
<gene>
    <name evidence="1" type="ORF">JOE21_001704</name>
</gene>
<dbReference type="Gene3D" id="3.40.390.10">
    <property type="entry name" value="Collagenase (Catalytic Domain)"/>
    <property type="match status" value="1"/>
</dbReference>
<reference evidence="1 2" key="1">
    <citation type="submission" date="2023-07" db="EMBL/GenBank/DDBJ databases">
        <title>Genomic Encyclopedia of Type Strains, Phase IV (KMG-IV): sequencing the most valuable type-strain genomes for metagenomic binning, comparative biology and taxonomic classification.</title>
        <authorList>
            <person name="Goeker M."/>
        </authorList>
    </citation>
    <scope>NUCLEOTIDE SEQUENCE [LARGE SCALE GENOMIC DNA]</scope>
    <source>
        <strain evidence="1 2">DSM 45903</strain>
    </source>
</reference>
<dbReference type="EMBL" id="JAVDQG010000003">
    <property type="protein sequence ID" value="MDR6225706.1"/>
    <property type="molecule type" value="Genomic_DNA"/>
</dbReference>
<dbReference type="RefSeq" id="WP_309864722.1">
    <property type="nucleotide sequence ID" value="NZ_JAVDQG010000003.1"/>
</dbReference>
<organism evidence="1 2">
    <name type="scientific">Desmospora profundinema</name>
    <dbReference type="NCBI Taxonomy" id="1571184"/>
    <lineage>
        <taxon>Bacteria</taxon>
        <taxon>Bacillati</taxon>
        <taxon>Bacillota</taxon>
        <taxon>Bacilli</taxon>
        <taxon>Bacillales</taxon>
        <taxon>Thermoactinomycetaceae</taxon>
        <taxon>Desmospora</taxon>
    </lineage>
</organism>
<dbReference type="Proteomes" id="UP001185012">
    <property type="component" value="Unassembled WGS sequence"/>
</dbReference>
<name>A0ABU1ILP8_9BACL</name>